<accession>A0A7W9ZGQ9</accession>
<dbReference type="InterPro" id="IPR003439">
    <property type="entry name" value="ABC_transporter-like_ATP-bd"/>
</dbReference>
<comment type="caution">
    <text evidence="7">The sequence shown here is derived from an EMBL/GenBank/DDBJ whole genome shotgun (WGS) entry which is preliminary data.</text>
</comment>
<dbReference type="SUPFAM" id="SSF52540">
    <property type="entry name" value="P-loop containing nucleoside triphosphate hydrolases"/>
    <property type="match status" value="1"/>
</dbReference>
<dbReference type="AlphaFoldDB" id="A0A7W9ZGQ9"/>
<dbReference type="GO" id="GO:0005524">
    <property type="term" value="F:ATP binding"/>
    <property type="evidence" value="ECO:0007669"/>
    <property type="project" value="UniProtKB-KW"/>
</dbReference>
<dbReference type="CDD" id="cd03214">
    <property type="entry name" value="ABC_Iron-Siderophores_B12_Hemin"/>
    <property type="match status" value="1"/>
</dbReference>
<dbReference type="InterPro" id="IPR003593">
    <property type="entry name" value="AAA+_ATPase"/>
</dbReference>
<gene>
    <name evidence="7" type="ORF">FHS48_002555</name>
</gene>
<evidence type="ECO:0000313" key="8">
    <source>
        <dbReference type="Proteomes" id="UP000544872"/>
    </source>
</evidence>
<organism evidence="7 8">
    <name type="scientific">Novispirillum itersonii</name>
    <name type="common">Aquaspirillum itersonii</name>
    <dbReference type="NCBI Taxonomy" id="189"/>
    <lineage>
        <taxon>Bacteria</taxon>
        <taxon>Pseudomonadati</taxon>
        <taxon>Pseudomonadota</taxon>
        <taxon>Alphaproteobacteria</taxon>
        <taxon>Rhodospirillales</taxon>
        <taxon>Novispirillaceae</taxon>
        <taxon>Novispirillum</taxon>
    </lineage>
</organism>
<dbReference type="InterPro" id="IPR017871">
    <property type="entry name" value="ABC_transporter-like_CS"/>
</dbReference>
<proteinExistence type="predicted"/>
<reference evidence="7 8" key="1">
    <citation type="submission" date="2020-08" db="EMBL/GenBank/DDBJ databases">
        <title>Genomic Encyclopedia of Type Strains, Phase IV (KMG-IV): sequencing the most valuable type-strain genomes for metagenomic binning, comparative biology and taxonomic classification.</title>
        <authorList>
            <person name="Goeker M."/>
        </authorList>
    </citation>
    <scope>NUCLEOTIDE SEQUENCE [LARGE SCALE GENOMIC DNA]</scope>
    <source>
        <strain evidence="7 8">DSM 11590</strain>
    </source>
</reference>
<evidence type="ECO:0000259" key="6">
    <source>
        <dbReference type="PROSITE" id="PS50893"/>
    </source>
</evidence>
<dbReference type="PROSITE" id="PS00211">
    <property type="entry name" value="ABC_TRANSPORTER_1"/>
    <property type="match status" value="1"/>
</dbReference>
<keyword evidence="2" id="KW-0547">Nucleotide-binding</keyword>
<protein>
    <submittedName>
        <fullName evidence="7">Iron complex transport system ATP-binding protein</fullName>
    </submittedName>
</protein>
<name>A0A7W9ZGQ9_NOVIT</name>
<dbReference type="SMART" id="SM00382">
    <property type="entry name" value="AAA"/>
    <property type="match status" value="1"/>
</dbReference>
<dbReference type="GO" id="GO:0016887">
    <property type="term" value="F:ATP hydrolysis activity"/>
    <property type="evidence" value="ECO:0007669"/>
    <property type="project" value="InterPro"/>
</dbReference>
<dbReference type="RefSeq" id="WP_184263936.1">
    <property type="nucleotide sequence ID" value="NZ_JACIIX010000009.1"/>
</dbReference>
<keyword evidence="3 7" id="KW-0067">ATP-binding</keyword>
<evidence type="ECO:0000256" key="2">
    <source>
        <dbReference type="ARBA" id="ARBA00022741"/>
    </source>
</evidence>
<sequence length="259" mass="27011">MSLVITGLTVGYGARRIFSGLDLPEIRAGRVTALVGPNGAGKSTVLRAIAGGIAASGQVFWKENDLLRMDVRARSRIIGFMPQGLRDTPGLSVLDSVIASLRVFAPGLPMSACRGQALTALSRVGMIDLALRPLAQVSGGQRQLAGLAQSLVRDPAVLLLDEPTSALDLRHQTDVMGLLKGLAAEGRTIVTVLHDLSLAANWADEIIVLADGGVYAAGPARTVLTPDLFRSVYRVQACTGQAADGGTYVVVTGPLEPPP</sequence>
<evidence type="ECO:0000256" key="5">
    <source>
        <dbReference type="ARBA" id="ARBA00037066"/>
    </source>
</evidence>
<dbReference type="Gene3D" id="3.40.50.300">
    <property type="entry name" value="P-loop containing nucleotide triphosphate hydrolases"/>
    <property type="match status" value="1"/>
</dbReference>
<dbReference type="PROSITE" id="PS50893">
    <property type="entry name" value="ABC_TRANSPORTER_2"/>
    <property type="match status" value="1"/>
</dbReference>
<keyword evidence="1" id="KW-0813">Transport</keyword>
<dbReference type="EMBL" id="JACIIX010000009">
    <property type="protein sequence ID" value="MBB6211120.1"/>
    <property type="molecule type" value="Genomic_DNA"/>
</dbReference>
<dbReference type="Proteomes" id="UP000544872">
    <property type="component" value="Unassembled WGS sequence"/>
</dbReference>
<dbReference type="PANTHER" id="PTHR42794">
    <property type="entry name" value="HEMIN IMPORT ATP-BINDING PROTEIN HMUV"/>
    <property type="match status" value="1"/>
</dbReference>
<dbReference type="PANTHER" id="PTHR42794:SF1">
    <property type="entry name" value="HEMIN IMPORT ATP-BINDING PROTEIN HMUV"/>
    <property type="match status" value="1"/>
</dbReference>
<comment type="function">
    <text evidence="5">Part of the ABC transporter complex HmuTUV involved in hemin import. Responsible for energy coupling to the transport system.</text>
</comment>
<evidence type="ECO:0000256" key="1">
    <source>
        <dbReference type="ARBA" id="ARBA00022448"/>
    </source>
</evidence>
<dbReference type="Pfam" id="PF00005">
    <property type="entry name" value="ABC_tran"/>
    <property type="match status" value="1"/>
</dbReference>
<evidence type="ECO:0000313" key="7">
    <source>
        <dbReference type="EMBL" id="MBB6211120.1"/>
    </source>
</evidence>
<evidence type="ECO:0000256" key="4">
    <source>
        <dbReference type="ARBA" id="ARBA00022967"/>
    </source>
</evidence>
<keyword evidence="4" id="KW-1278">Translocase</keyword>
<feature type="domain" description="ABC transporter" evidence="6">
    <location>
        <begin position="3"/>
        <end position="236"/>
    </location>
</feature>
<keyword evidence="8" id="KW-1185">Reference proteome</keyword>
<dbReference type="InterPro" id="IPR027417">
    <property type="entry name" value="P-loop_NTPase"/>
</dbReference>
<evidence type="ECO:0000256" key="3">
    <source>
        <dbReference type="ARBA" id="ARBA00022840"/>
    </source>
</evidence>